<keyword evidence="3" id="KW-1185">Reference proteome</keyword>
<gene>
    <name evidence="2" type="ORF">RR48_06882</name>
</gene>
<feature type="signal peptide" evidence="1">
    <location>
        <begin position="1"/>
        <end position="20"/>
    </location>
</feature>
<evidence type="ECO:0000313" key="3">
    <source>
        <dbReference type="Proteomes" id="UP000053240"/>
    </source>
</evidence>
<feature type="chain" id="PRO_5008265031" evidence="1">
    <location>
        <begin position="21"/>
        <end position="285"/>
    </location>
</feature>
<dbReference type="SMART" id="SM00700">
    <property type="entry name" value="JHBP"/>
    <property type="match status" value="1"/>
</dbReference>
<dbReference type="InterPro" id="IPR010562">
    <property type="entry name" value="Haemolymph_juvenile_hormone-bd"/>
</dbReference>
<dbReference type="PANTHER" id="PTHR11008:SF41">
    <property type="entry name" value="RE70318P"/>
    <property type="match status" value="1"/>
</dbReference>
<name>A0A194RA41_PAPMA</name>
<dbReference type="Pfam" id="PF06585">
    <property type="entry name" value="JHBP"/>
    <property type="match status" value="1"/>
</dbReference>
<dbReference type="GO" id="GO:0005615">
    <property type="term" value="C:extracellular space"/>
    <property type="evidence" value="ECO:0007669"/>
    <property type="project" value="TreeGrafter"/>
</dbReference>
<dbReference type="InterPro" id="IPR038606">
    <property type="entry name" value="To_sf"/>
</dbReference>
<evidence type="ECO:0000313" key="2">
    <source>
        <dbReference type="EMBL" id="KPJ14708.1"/>
    </source>
</evidence>
<proteinExistence type="predicted"/>
<keyword evidence="1" id="KW-0732">Signal</keyword>
<dbReference type="InParanoid" id="A0A194RA41"/>
<organism evidence="2 3">
    <name type="scientific">Papilio machaon</name>
    <name type="common">Old World swallowtail butterfly</name>
    <dbReference type="NCBI Taxonomy" id="76193"/>
    <lineage>
        <taxon>Eukaryota</taxon>
        <taxon>Metazoa</taxon>
        <taxon>Ecdysozoa</taxon>
        <taxon>Arthropoda</taxon>
        <taxon>Hexapoda</taxon>
        <taxon>Insecta</taxon>
        <taxon>Pterygota</taxon>
        <taxon>Neoptera</taxon>
        <taxon>Endopterygota</taxon>
        <taxon>Lepidoptera</taxon>
        <taxon>Glossata</taxon>
        <taxon>Ditrysia</taxon>
        <taxon>Papilionoidea</taxon>
        <taxon>Papilionidae</taxon>
        <taxon>Papilioninae</taxon>
        <taxon>Papilio</taxon>
    </lineage>
</organism>
<dbReference type="Gene3D" id="3.15.10.30">
    <property type="entry name" value="Haemolymph juvenile hormone binding protein"/>
    <property type="match status" value="1"/>
</dbReference>
<reference evidence="2 3" key="1">
    <citation type="journal article" date="2015" name="Nat. Commun.">
        <title>Outbred genome sequencing and CRISPR/Cas9 gene editing in butterflies.</title>
        <authorList>
            <person name="Li X."/>
            <person name="Fan D."/>
            <person name="Zhang W."/>
            <person name="Liu G."/>
            <person name="Zhang L."/>
            <person name="Zhao L."/>
            <person name="Fang X."/>
            <person name="Chen L."/>
            <person name="Dong Y."/>
            <person name="Chen Y."/>
            <person name="Ding Y."/>
            <person name="Zhao R."/>
            <person name="Feng M."/>
            <person name="Zhu Y."/>
            <person name="Feng Y."/>
            <person name="Jiang X."/>
            <person name="Zhu D."/>
            <person name="Xiang H."/>
            <person name="Feng X."/>
            <person name="Li S."/>
            <person name="Wang J."/>
            <person name="Zhang G."/>
            <person name="Kronforst M.R."/>
            <person name="Wang W."/>
        </authorList>
    </citation>
    <scope>NUCLEOTIDE SEQUENCE [LARGE SCALE GENOMIC DNA]</scope>
    <source>
        <strain evidence="2">Ya'a_city_454_Pm</strain>
        <tissue evidence="2">Whole body</tissue>
    </source>
</reference>
<evidence type="ECO:0000256" key="1">
    <source>
        <dbReference type="SAM" id="SignalP"/>
    </source>
</evidence>
<dbReference type="PANTHER" id="PTHR11008">
    <property type="entry name" value="PROTEIN TAKEOUT-LIKE PROTEIN"/>
    <property type="match status" value="1"/>
</dbReference>
<sequence>MKTCEMFLLLVFSASALSDGAVDASNNKIYCTSGLALPVKYHDHIGDVKFKKFRVSSDKCACRGLLRSCKIKDIECLSKSTEQFLEKTCKGIPEADIRAIDPLVIPALEYTAPDIGGVSLHFKNINISGLKNQMISDFQMDKEKKSVVLKLNVVLNIVSDLDVKLSGHSKTFPGTYKAKATTLATAYYNYDLKNNDKGVRYFEVLPETITCSIVGKAEASLNDELVQALRKDEHIQEGIVKYEKKRDECKEKTICKIVQKAYETVIHNIRAAAKFLPAQDFFQDI</sequence>
<dbReference type="AlphaFoldDB" id="A0A194RA41"/>
<protein>
    <submittedName>
        <fullName evidence="2">Juvenile hormone-binding protein</fullName>
    </submittedName>
</protein>
<accession>A0A194RA41</accession>
<dbReference type="EMBL" id="KQ460436">
    <property type="protein sequence ID" value="KPJ14708.1"/>
    <property type="molecule type" value="Genomic_DNA"/>
</dbReference>
<dbReference type="Proteomes" id="UP000053240">
    <property type="component" value="Unassembled WGS sequence"/>
</dbReference>